<comment type="subcellular location">
    <subcellularLocation>
        <location evidence="2">Endoplasmic reticulum membrane</location>
        <topology evidence="2">Multi-pass membrane protein</topology>
    </subcellularLocation>
</comment>
<evidence type="ECO:0000256" key="12">
    <source>
        <dbReference type="ARBA" id="ARBA00047556"/>
    </source>
</evidence>
<evidence type="ECO:0000259" key="14">
    <source>
        <dbReference type="Pfam" id="PF04116"/>
    </source>
</evidence>
<evidence type="ECO:0000256" key="7">
    <source>
        <dbReference type="ARBA" id="ARBA00023004"/>
    </source>
</evidence>
<evidence type="ECO:0000256" key="9">
    <source>
        <dbReference type="ARBA" id="ARBA00038190"/>
    </source>
</evidence>
<comment type="cofactor">
    <cofactor evidence="1">
        <name>Fe cation</name>
        <dbReference type="ChEBI" id="CHEBI:24875"/>
    </cofactor>
</comment>
<keyword evidence="3 13" id="KW-0812">Transmembrane</keyword>
<dbReference type="InterPro" id="IPR006694">
    <property type="entry name" value="Fatty_acid_hydroxylase"/>
</dbReference>
<feature type="transmembrane region" description="Helical" evidence="13">
    <location>
        <begin position="250"/>
        <end position="268"/>
    </location>
</feature>
<feature type="transmembrane region" description="Helical" evidence="13">
    <location>
        <begin position="274"/>
        <end position="292"/>
    </location>
</feature>
<feature type="transmembrane region" description="Helical" evidence="13">
    <location>
        <begin position="304"/>
        <end position="326"/>
    </location>
</feature>
<dbReference type="PANTHER" id="PTHR21624:SF4">
    <property type="entry name" value="ALKYLGLYCEROL MONOOXYGENASE"/>
    <property type="match status" value="1"/>
</dbReference>
<dbReference type="PANTHER" id="PTHR21624">
    <property type="entry name" value="STEROL DESATURASE-RELATED PROTEIN"/>
    <property type="match status" value="1"/>
</dbReference>
<keyword evidence="7" id="KW-0408">Iron</keyword>
<dbReference type="InterPro" id="IPR051689">
    <property type="entry name" value="Sterol_desaturase/TMEM195"/>
</dbReference>
<dbReference type="GO" id="GO:0050479">
    <property type="term" value="F:glyceryl-ether monooxygenase activity"/>
    <property type="evidence" value="ECO:0007669"/>
    <property type="project" value="UniProtKB-EC"/>
</dbReference>
<sequence length="377" mass="43681">MRSWFRDAPYHCSSFSDGEAVLVSFLLLNAFEDVGLAIYDVLQAFFIPPSTFLVHRYFSEIYQFTLHTSLFDNYGPLGIVLNTPSHHRVHHGRNPYCIDRNYGGVFIIWDKLFGTFEPERTDDRPVYGLITREKTFNQLWLQFHTLKELLLDKWRMKDEKGQPVFQGIEKLKAIFFPPGYFPGSDVFLFFHWWTLRNPASGVPEIEDKVVIFNPPIPLWLKIYCFLHFLILLDVFTEFEHDRQNLQWSDFWLKLAFFIATMQCFGAIFDRSSLAPLFELLRCIGVLLYYANLVKDENGVGHHRFFMIIVLAFSSTASVVLLFTTLVEQLLSNSVITSIVNKSLKGSDSPSEVAPVRSASSFTKCVKIPEDEGRCHWV</sequence>
<comment type="similarity">
    <text evidence="9">Belongs to the sterol desaturase family. TMEM195 subfamily.</text>
</comment>
<keyword evidence="5 13" id="KW-1133">Transmembrane helix</keyword>
<keyword evidence="4" id="KW-0256">Endoplasmic reticulum</keyword>
<dbReference type="AlphaFoldDB" id="A0ABD6E7J5"/>
<dbReference type="EMBL" id="JBGFUD010001260">
    <property type="protein sequence ID" value="MFH4976023.1"/>
    <property type="molecule type" value="Genomic_DNA"/>
</dbReference>
<evidence type="ECO:0000256" key="11">
    <source>
        <dbReference type="ARBA" id="ARBA00040992"/>
    </source>
</evidence>
<dbReference type="Proteomes" id="UP001608902">
    <property type="component" value="Unassembled WGS sequence"/>
</dbReference>
<evidence type="ECO:0000256" key="6">
    <source>
        <dbReference type="ARBA" id="ARBA00023002"/>
    </source>
</evidence>
<gene>
    <name evidence="16" type="ORF">AB6A40_002732</name>
</gene>
<evidence type="ECO:0000256" key="2">
    <source>
        <dbReference type="ARBA" id="ARBA00004477"/>
    </source>
</evidence>
<evidence type="ECO:0000256" key="5">
    <source>
        <dbReference type="ARBA" id="ARBA00022989"/>
    </source>
</evidence>
<proteinExistence type="inferred from homology"/>
<evidence type="ECO:0000313" key="16">
    <source>
        <dbReference type="EMBL" id="MFH4976023.1"/>
    </source>
</evidence>
<evidence type="ECO:0000256" key="3">
    <source>
        <dbReference type="ARBA" id="ARBA00022692"/>
    </source>
</evidence>
<feature type="transmembrane region" description="Helical" evidence="13">
    <location>
        <begin position="218"/>
        <end position="238"/>
    </location>
</feature>
<organism evidence="16 17">
    <name type="scientific">Gnathostoma spinigerum</name>
    <dbReference type="NCBI Taxonomy" id="75299"/>
    <lineage>
        <taxon>Eukaryota</taxon>
        <taxon>Metazoa</taxon>
        <taxon>Ecdysozoa</taxon>
        <taxon>Nematoda</taxon>
        <taxon>Chromadorea</taxon>
        <taxon>Rhabditida</taxon>
        <taxon>Spirurina</taxon>
        <taxon>Gnathostomatomorpha</taxon>
        <taxon>Gnathostomatoidea</taxon>
        <taxon>Gnathostomatidae</taxon>
        <taxon>Gnathostoma</taxon>
    </lineage>
</organism>
<accession>A0ABD6E7J5</accession>
<dbReference type="EC" id="1.14.16.5" evidence="10"/>
<evidence type="ECO:0000256" key="4">
    <source>
        <dbReference type="ARBA" id="ARBA00022824"/>
    </source>
</evidence>
<keyword evidence="8 13" id="KW-0472">Membrane</keyword>
<protein>
    <recommendedName>
        <fullName evidence="11">Alkylglycerol monooxygenase</fullName>
        <ecNumber evidence="10">1.14.16.5</ecNumber>
    </recommendedName>
</protein>
<evidence type="ECO:0000313" key="17">
    <source>
        <dbReference type="Proteomes" id="UP001608902"/>
    </source>
</evidence>
<comment type="caution">
    <text evidence="16">The sequence shown here is derived from an EMBL/GenBank/DDBJ whole genome shotgun (WGS) entry which is preliminary data.</text>
</comment>
<evidence type="ECO:0000256" key="13">
    <source>
        <dbReference type="SAM" id="Phobius"/>
    </source>
</evidence>
<evidence type="ECO:0000256" key="1">
    <source>
        <dbReference type="ARBA" id="ARBA00001962"/>
    </source>
</evidence>
<evidence type="ECO:0000256" key="10">
    <source>
        <dbReference type="ARBA" id="ARBA00039026"/>
    </source>
</evidence>
<feature type="domain" description="Alkylglycerol monooxygenase C-terminal" evidence="15">
    <location>
        <begin position="220"/>
        <end position="288"/>
    </location>
</feature>
<name>A0ABD6E7J5_9BILA</name>
<evidence type="ECO:0000256" key="8">
    <source>
        <dbReference type="ARBA" id="ARBA00023136"/>
    </source>
</evidence>
<dbReference type="Pfam" id="PF04116">
    <property type="entry name" value="FA_hydroxylase"/>
    <property type="match status" value="1"/>
</dbReference>
<dbReference type="GO" id="GO:0005789">
    <property type="term" value="C:endoplasmic reticulum membrane"/>
    <property type="evidence" value="ECO:0007669"/>
    <property type="project" value="UniProtKB-SubCell"/>
</dbReference>
<evidence type="ECO:0000259" key="15">
    <source>
        <dbReference type="Pfam" id="PF24858"/>
    </source>
</evidence>
<reference evidence="16 17" key="1">
    <citation type="submission" date="2024-08" db="EMBL/GenBank/DDBJ databases">
        <title>Gnathostoma spinigerum genome.</title>
        <authorList>
            <person name="Gonzalez-Bertolin B."/>
            <person name="Monzon S."/>
            <person name="Zaballos A."/>
            <person name="Jimenez P."/>
            <person name="Dekumyoy P."/>
            <person name="Varona S."/>
            <person name="Cuesta I."/>
            <person name="Sumanam S."/>
            <person name="Adisakwattana P."/>
            <person name="Gasser R.B."/>
            <person name="Hernandez-Gonzalez A."/>
            <person name="Young N.D."/>
            <person name="Perteguer M.J."/>
        </authorList>
    </citation>
    <scope>NUCLEOTIDE SEQUENCE [LARGE SCALE GENOMIC DNA]</scope>
    <source>
        <strain evidence="16">AL3</strain>
        <tissue evidence="16">Liver</tissue>
    </source>
</reference>
<keyword evidence="17" id="KW-1185">Reference proteome</keyword>
<keyword evidence="6" id="KW-0560">Oxidoreductase</keyword>
<comment type="catalytic activity">
    <reaction evidence="12">
        <text>1-O-(1,2-saturated-alkyl)-sn-glycerol + (6R)-L-erythro-5,6,7,8-tetrahydrobiopterin + O2 = a 1-(1-hydroxyalkyl)-sn-glycerol + (6R)-L-erythro-6,7-dihydrobiopterin + H2O</text>
        <dbReference type="Rhea" id="RHEA:36255"/>
        <dbReference type="ChEBI" id="CHEBI:15377"/>
        <dbReference type="ChEBI" id="CHEBI:15379"/>
        <dbReference type="ChEBI" id="CHEBI:43120"/>
        <dbReference type="ChEBI" id="CHEBI:59560"/>
        <dbReference type="ChEBI" id="CHEBI:73418"/>
        <dbReference type="ChEBI" id="CHEBI:83957"/>
        <dbReference type="EC" id="1.14.16.5"/>
    </reaction>
</comment>
<feature type="domain" description="Fatty acid hydroxylase" evidence="14">
    <location>
        <begin position="37"/>
        <end position="115"/>
    </location>
</feature>
<dbReference type="Pfam" id="PF24858">
    <property type="entry name" value="AGMP_C"/>
    <property type="match status" value="1"/>
</dbReference>
<dbReference type="InterPro" id="IPR056853">
    <property type="entry name" value="AGMP_C"/>
</dbReference>